<dbReference type="PANTHER" id="PTHR45527:SF1">
    <property type="entry name" value="FATTY ACID SYNTHASE"/>
    <property type="match status" value="1"/>
</dbReference>
<comment type="caution">
    <text evidence="4">The sequence shown here is derived from an EMBL/GenBank/DDBJ whole genome shotgun (WGS) entry which is preliminary data.</text>
</comment>
<dbReference type="InterPro" id="IPR000873">
    <property type="entry name" value="AMP-dep_synth/lig_dom"/>
</dbReference>
<dbReference type="RefSeq" id="WP_164210027.1">
    <property type="nucleotide sequence ID" value="NZ_JAAGMP010001956.1"/>
</dbReference>
<name>A0A7K3SBT6_9ACTN</name>
<evidence type="ECO:0000256" key="1">
    <source>
        <dbReference type="ARBA" id="ARBA00022450"/>
    </source>
</evidence>
<dbReference type="GO" id="GO:0044550">
    <property type="term" value="P:secondary metabolite biosynthetic process"/>
    <property type="evidence" value="ECO:0007669"/>
    <property type="project" value="TreeGrafter"/>
</dbReference>
<evidence type="ECO:0000313" key="4">
    <source>
        <dbReference type="EMBL" id="NEC24995.1"/>
    </source>
</evidence>
<dbReference type="InterPro" id="IPR042099">
    <property type="entry name" value="ANL_N_sf"/>
</dbReference>
<dbReference type="Pfam" id="PF00501">
    <property type="entry name" value="AMP-binding"/>
    <property type="match status" value="1"/>
</dbReference>
<feature type="non-terminal residue" evidence="4">
    <location>
        <position position="112"/>
    </location>
</feature>
<reference evidence="4 5" key="1">
    <citation type="submission" date="2020-01" db="EMBL/GenBank/DDBJ databases">
        <title>Insect and environment-associated Actinomycetes.</title>
        <authorList>
            <person name="Currrie C."/>
            <person name="Chevrette M."/>
            <person name="Carlson C."/>
            <person name="Stubbendieck R."/>
            <person name="Wendt-Pienkowski E."/>
        </authorList>
    </citation>
    <scope>NUCLEOTIDE SEQUENCE [LARGE SCALE GENOMIC DNA]</scope>
    <source>
        <strain evidence="4 5">SID7590</strain>
    </source>
</reference>
<dbReference type="GO" id="GO:0031177">
    <property type="term" value="F:phosphopantetheine binding"/>
    <property type="evidence" value="ECO:0007669"/>
    <property type="project" value="TreeGrafter"/>
</dbReference>
<organism evidence="4 5">
    <name type="scientific">Streptomyces parvus</name>
    <dbReference type="NCBI Taxonomy" id="66428"/>
    <lineage>
        <taxon>Bacteria</taxon>
        <taxon>Bacillati</taxon>
        <taxon>Actinomycetota</taxon>
        <taxon>Actinomycetes</taxon>
        <taxon>Kitasatosporales</taxon>
        <taxon>Streptomycetaceae</taxon>
        <taxon>Streptomyces</taxon>
    </lineage>
</organism>
<dbReference type="PANTHER" id="PTHR45527">
    <property type="entry name" value="NONRIBOSOMAL PEPTIDE SYNTHETASE"/>
    <property type="match status" value="1"/>
</dbReference>
<sequence>GPTETTIWSTAAVLDRGEPPHVGRPVRRTRAYVLDRTLSPTPVGVTGELHLAGDGVAHAYSGRPALTAERFVADPYGPPGNRMYRTGDLARFRADGTLEVLGRADHQVKIRG</sequence>
<keyword evidence="1" id="KW-0596">Phosphopantetheine</keyword>
<evidence type="ECO:0000313" key="5">
    <source>
        <dbReference type="Proteomes" id="UP000469670"/>
    </source>
</evidence>
<proteinExistence type="predicted"/>
<dbReference type="EMBL" id="JAAGMP010001956">
    <property type="protein sequence ID" value="NEC24995.1"/>
    <property type="molecule type" value="Genomic_DNA"/>
</dbReference>
<dbReference type="GO" id="GO:0043041">
    <property type="term" value="P:amino acid activation for nonribosomal peptide biosynthetic process"/>
    <property type="evidence" value="ECO:0007669"/>
    <property type="project" value="TreeGrafter"/>
</dbReference>
<gene>
    <name evidence="4" type="ORF">G3I50_43140</name>
</gene>
<feature type="domain" description="AMP-dependent synthetase/ligase" evidence="3">
    <location>
        <begin position="1"/>
        <end position="60"/>
    </location>
</feature>
<dbReference type="Gene3D" id="3.40.50.12780">
    <property type="entry name" value="N-terminal domain of ligase-like"/>
    <property type="match status" value="1"/>
</dbReference>
<feature type="non-terminal residue" evidence="4">
    <location>
        <position position="1"/>
    </location>
</feature>
<dbReference type="FunFam" id="2.30.38.10:FF:000001">
    <property type="entry name" value="Non-ribosomal peptide synthetase PvdI"/>
    <property type="match status" value="1"/>
</dbReference>
<keyword evidence="2" id="KW-0597">Phosphoprotein</keyword>
<evidence type="ECO:0000256" key="2">
    <source>
        <dbReference type="ARBA" id="ARBA00022553"/>
    </source>
</evidence>
<accession>A0A7K3SBT6</accession>
<dbReference type="SUPFAM" id="SSF56801">
    <property type="entry name" value="Acetyl-CoA synthetase-like"/>
    <property type="match status" value="1"/>
</dbReference>
<dbReference type="AlphaFoldDB" id="A0A7K3SBT6"/>
<evidence type="ECO:0000259" key="3">
    <source>
        <dbReference type="Pfam" id="PF00501"/>
    </source>
</evidence>
<protein>
    <submittedName>
        <fullName evidence="4">Amino acid adenylation domain-containing protein</fullName>
    </submittedName>
</protein>
<dbReference type="GO" id="GO:0005737">
    <property type="term" value="C:cytoplasm"/>
    <property type="evidence" value="ECO:0007669"/>
    <property type="project" value="TreeGrafter"/>
</dbReference>
<dbReference type="Proteomes" id="UP000469670">
    <property type="component" value="Unassembled WGS sequence"/>
</dbReference>